<dbReference type="EMBL" id="JH993906">
    <property type="protein sequence ID" value="ELQ75893.1"/>
    <property type="molecule type" value="Genomic_DNA"/>
</dbReference>
<evidence type="ECO:0000256" key="9">
    <source>
        <dbReference type="RuleBase" id="RU003422"/>
    </source>
</evidence>
<sequence length="335" mass="37439">VQVLSCMIETDQTQLNESTDDVLPIEELQNHGITMPDILKLKQYGICTIKGLSMVTKRHLSRIKGLSEPKIDRLKEVASKAVRMDFTTAIEYAAKREQVVRITTGSSDLDALLNGGVQTMSVTEIFGEFRTGKTQICLTLCITAQLQENSKVAYIDTEGTFRPERLREIAARFDIDQEQALQNVICARAYNSDHQVDLLNTLSARFSDDPTYRLLIIDSVIALFRTDFIGRGELGERQQKLNIFLSRLQRMAEEYNIAVLITNQMMSDPSATLTFVADPKKPIGGHVLAHASTTRIYLRKGKGETRIAKIYDSPELPENEAMYAITSGGIDNASD</sequence>
<keyword evidence="4 9" id="KW-0067">ATP-binding</keyword>
<keyword evidence="5" id="KW-0238">DNA-binding</keyword>
<dbReference type="GO" id="GO:0000150">
    <property type="term" value="F:DNA strand exchange activity"/>
    <property type="evidence" value="ECO:0007669"/>
    <property type="project" value="InterPro"/>
</dbReference>
<dbReference type="OMA" id="ANPMKPV"/>
<dbReference type="SUPFAM" id="SSF47794">
    <property type="entry name" value="Rad51 N-terminal domain-like"/>
    <property type="match status" value="1"/>
</dbReference>
<evidence type="ECO:0000256" key="8">
    <source>
        <dbReference type="ARBA" id="ARBA00023306"/>
    </source>
</evidence>
<dbReference type="AlphaFoldDB" id="L7JWN4"/>
<dbReference type="NCBIfam" id="TIGR02238">
    <property type="entry name" value="recomb_DMC1"/>
    <property type="match status" value="1"/>
</dbReference>
<dbReference type="FunCoup" id="L7JWN4">
    <property type="interactions" value="52"/>
</dbReference>
<dbReference type="Gene3D" id="1.10.150.20">
    <property type="entry name" value="5' to 3' exonuclease, C-terminal subdomain"/>
    <property type="match status" value="1"/>
</dbReference>
<dbReference type="GO" id="GO:0070192">
    <property type="term" value="P:chromosome organization involved in meiotic cell cycle"/>
    <property type="evidence" value="ECO:0007669"/>
    <property type="project" value="TreeGrafter"/>
</dbReference>
<name>L7JWN4_TRAHO</name>
<proteinExistence type="inferred from homology"/>
<keyword evidence="13" id="KW-1185">Reference proteome</keyword>
<evidence type="ECO:0000259" key="11">
    <source>
        <dbReference type="PROSITE" id="PS50163"/>
    </source>
</evidence>
<evidence type="ECO:0000256" key="6">
    <source>
        <dbReference type="ARBA" id="ARBA00023242"/>
    </source>
</evidence>
<dbReference type="VEuPathDB" id="MicrosporidiaDB:THOM_1138"/>
<evidence type="ECO:0000256" key="1">
    <source>
        <dbReference type="ARBA" id="ARBA00004123"/>
    </source>
</evidence>
<dbReference type="GO" id="GO:0003690">
    <property type="term" value="F:double-stranded DNA binding"/>
    <property type="evidence" value="ECO:0007669"/>
    <property type="project" value="TreeGrafter"/>
</dbReference>
<dbReference type="PIRSF" id="PIRSF005856">
    <property type="entry name" value="Rad51"/>
    <property type="match status" value="1"/>
</dbReference>
<dbReference type="InterPro" id="IPR016467">
    <property type="entry name" value="DNA_recomb/repair_RecA-like"/>
</dbReference>
<dbReference type="InterPro" id="IPR013632">
    <property type="entry name" value="Rad51_C"/>
</dbReference>
<dbReference type="PANTHER" id="PTHR22942">
    <property type="entry name" value="RECA/RAD51/RADA DNA STRAND-PAIRING FAMILY MEMBER"/>
    <property type="match status" value="1"/>
</dbReference>
<comment type="similarity">
    <text evidence="2">Belongs to the RecA family. DMC1 subfamily.</text>
</comment>
<keyword evidence="6" id="KW-0539">Nucleus</keyword>
<dbReference type="InterPro" id="IPR010995">
    <property type="entry name" value="DNA_repair_Rad51/TF_NusA_a-hlx"/>
</dbReference>
<keyword evidence="3 9" id="KW-0547">Nucleotide-binding</keyword>
<dbReference type="SMART" id="SM00382">
    <property type="entry name" value="AAA"/>
    <property type="match status" value="1"/>
</dbReference>
<dbReference type="SUPFAM" id="SSF52540">
    <property type="entry name" value="P-loop containing nucleoside triphosphate hydrolases"/>
    <property type="match status" value="1"/>
</dbReference>
<keyword evidence="7" id="KW-0469">Meiosis</keyword>
<gene>
    <name evidence="12" type="ORF">THOM_1138</name>
</gene>
<dbReference type="InterPro" id="IPR020588">
    <property type="entry name" value="RecA_ATP-bd"/>
</dbReference>
<dbReference type="PROSITE" id="PS50162">
    <property type="entry name" value="RECA_2"/>
    <property type="match status" value="1"/>
</dbReference>
<dbReference type="GO" id="GO:0000794">
    <property type="term" value="C:condensed nuclear chromosome"/>
    <property type="evidence" value="ECO:0007669"/>
    <property type="project" value="TreeGrafter"/>
</dbReference>
<organism evidence="12 13">
    <name type="scientific">Trachipleistophora hominis</name>
    <name type="common">Microsporidian parasite</name>
    <dbReference type="NCBI Taxonomy" id="72359"/>
    <lineage>
        <taxon>Eukaryota</taxon>
        <taxon>Fungi</taxon>
        <taxon>Fungi incertae sedis</taxon>
        <taxon>Microsporidia</taxon>
        <taxon>Pleistophoridae</taxon>
        <taxon>Trachipleistophora</taxon>
    </lineage>
</organism>
<evidence type="ECO:0000256" key="4">
    <source>
        <dbReference type="ARBA" id="ARBA00022840"/>
    </source>
</evidence>
<dbReference type="GO" id="GO:0003697">
    <property type="term" value="F:single-stranded DNA binding"/>
    <property type="evidence" value="ECO:0007669"/>
    <property type="project" value="TreeGrafter"/>
</dbReference>
<dbReference type="InterPro" id="IPR003593">
    <property type="entry name" value="AAA+_ATPase"/>
</dbReference>
<evidence type="ECO:0000256" key="2">
    <source>
        <dbReference type="ARBA" id="ARBA00008897"/>
    </source>
</evidence>
<dbReference type="Pfam" id="PF08423">
    <property type="entry name" value="Rad51"/>
    <property type="match status" value="1"/>
</dbReference>
<dbReference type="Gene3D" id="3.40.50.300">
    <property type="entry name" value="P-loop containing nucleotide triphosphate hydrolases"/>
    <property type="match status" value="1"/>
</dbReference>
<evidence type="ECO:0000256" key="3">
    <source>
        <dbReference type="ARBA" id="ARBA00022741"/>
    </source>
</evidence>
<dbReference type="Proteomes" id="UP000011185">
    <property type="component" value="Unassembled WGS sequence"/>
</dbReference>
<reference evidence="12 13" key="1">
    <citation type="journal article" date="2012" name="PLoS Pathog.">
        <title>The genome of the obligate intracellular parasite Trachipleistophora hominis: new insights into microsporidian genome dynamics and reductive evolution.</title>
        <authorList>
            <person name="Heinz E."/>
            <person name="Williams T.A."/>
            <person name="Nakjang S."/>
            <person name="Noel C.J."/>
            <person name="Swan D.C."/>
            <person name="Goldberg A.V."/>
            <person name="Harris S.R."/>
            <person name="Weinmaier T."/>
            <person name="Markert S."/>
            <person name="Becher D."/>
            <person name="Bernhardt J."/>
            <person name="Dagan T."/>
            <person name="Hacker C."/>
            <person name="Lucocq J.M."/>
            <person name="Schweder T."/>
            <person name="Rattei T."/>
            <person name="Hall N."/>
            <person name="Hirt R.P."/>
            <person name="Embley T.M."/>
        </authorList>
    </citation>
    <scope>NUCLEOTIDE SEQUENCE [LARGE SCALE GENOMIC DNA]</scope>
</reference>
<feature type="domain" description="RecA family profile 2" evidence="11">
    <location>
        <begin position="272"/>
        <end position="335"/>
    </location>
</feature>
<dbReference type="GO" id="GO:0000730">
    <property type="term" value="P:DNA recombinase assembly"/>
    <property type="evidence" value="ECO:0007669"/>
    <property type="project" value="TreeGrafter"/>
</dbReference>
<dbReference type="InterPro" id="IPR027417">
    <property type="entry name" value="P-loop_NTPase"/>
</dbReference>
<dbReference type="HOGENOM" id="CLU_041732_0_0_1"/>
<dbReference type="PROSITE" id="PS50163">
    <property type="entry name" value="RECA_3"/>
    <property type="match status" value="1"/>
</dbReference>
<comment type="subcellular location">
    <subcellularLocation>
        <location evidence="1">Nucleus</location>
    </subcellularLocation>
</comment>
<accession>L7JWN4</accession>
<dbReference type="GO" id="GO:0005524">
    <property type="term" value="F:ATP binding"/>
    <property type="evidence" value="ECO:0007669"/>
    <property type="project" value="UniProtKB-KW"/>
</dbReference>
<feature type="domain" description="RecA family profile 1" evidence="10">
    <location>
        <begin position="98"/>
        <end position="265"/>
    </location>
</feature>
<evidence type="ECO:0000256" key="5">
    <source>
        <dbReference type="ARBA" id="ARBA00023125"/>
    </source>
</evidence>
<dbReference type="STRING" id="72359.L7JWN4"/>
<dbReference type="GO" id="GO:0140664">
    <property type="term" value="F:ATP-dependent DNA damage sensor activity"/>
    <property type="evidence" value="ECO:0007669"/>
    <property type="project" value="InterPro"/>
</dbReference>
<dbReference type="InterPro" id="IPR011940">
    <property type="entry name" value="Dmc1"/>
</dbReference>
<keyword evidence="8" id="KW-0131">Cell cycle</keyword>
<dbReference type="InterPro" id="IPR020587">
    <property type="entry name" value="RecA_monomer-monomer_interface"/>
</dbReference>
<dbReference type="NCBIfam" id="NF003301">
    <property type="entry name" value="PRK04301.1"/>
    <property type="match status" value="1"/>
</dbReference>
<evidence type="ECO:0000256" key="7">
    <source>
        <dbReference type="ARBA" id="ARBA00023254"/>
    </source>
</evidence>
<evidence type="ECO:0000313" key="13">
    <source>
        <dbReference type="Proteomes" id="UP000011185"/>
    </source>
</evidence>
<dbReference type="GO" id="GO:0006312">
    <property type="term" value="P:mitotic recombination"/>
    <property type="evidence" value="ECO:0007669"/>
    <property type="project" value="TreeGrafter"/>
</dbReference>
<dbReference type="GO" id="GO:0042148">
    <property type="term" value="P:DNA strand invasion"/>
    <property type="evidence" value="ECO:0007669"/>
    <property type="project" value="TreeGrafter"/>
</dbReference>
<dbReference type="OrthoDB" id="10251254at2759"/>
<evidence type="ECO:0000313" key="12">
    <source>
        <dbReference type="EMBL" id="ELQ75893.1"/>
    </source>
</evidence>
<evidence type="ECO:0000259" key="10">
    <source>
        <dbReference type="PROSITE" id="PS50162"/>
    </source>
</evidence>
<dbReference type="PANTHER" id="PTHR22942:SF30">
    <property type="entry name" value="MEIOTIC RECOMBINATION PROTEIN DMC1_LIM15 HOMOLOG"/>
    <property type="match status" value="1"/>
</dbReference>
<dbReference type="InParanoid" id="L7JWN4"/>
<feature type="non-terminal residue" evidence="12">
    <location>
        <position position="1"/>
    </location>
</feature>
<dbReference type="GO" id="GO:0000709">
    <property type="term" value="P:meiotic joint molecule formation"/>
    <property type="evidence" value="ECO:0007669"/>
    <property type="project" value="UniProtKB-ARBA"/>
</dbReference>
<protein>
    <submittedName>
        <fullName evidence="12">Meiotic recombination protein Dmc1</fullName>
    </submittedName>
</protein>
<dbReference type="FunFam" id="3.40.50.300:FF:000239">
    <property type="entry name" value="Meiotic recombination protein DMC1"/>
    <property type="match status" value="1"/>
</dbReference>